<feature type="region of interest" description="Disordered" evidence="1">
    <location>
        <begin position="1"/>
        <end position="23"/>
    </location>
</feature>
<keyword evidence="3" id="KW-1185">Reference proteome</keyword>
<dbReference type="Proteomes" id="UP001500767">
    <property type="component" value="Unassembled WGS sequence"/>
</dbReference>
<organism evidence="2 3">
    <name type="scientific">Microlunatus spumicola</name>
    <dbReference type="NCBI Taxonomy" id="81499"/>
    <lineage>
        <taxon>Bacteria</taxon>
        <taxon>Bacillati</taxon>
        <taxon>Actinomycetota</taxon>
        <taxon>Actinomycetes</taxon>
        <taxon>Propionibacteriales</taxon>
        <taxon>Propionibacteriaceae</taxon>
        <taxon>Microlunatus</taxon>
    </lineage>
</organism>
<evidence type="ECO:0000313" key="3">
    <source>
        <dbReference type="Proteomes" id="UP001500767"/>
    </source>
</evidence>
<name>A0ABP6XEC4_9ACTN</name>
<sequence length="100" mass="10071">MPSPDSAGPDATGAGSRSSTGIRVKAWVTGPSAPGVLPKGRLPVRVSGLIESPPHPAVSRTSSNATSGAVRPAIPVLLLLAGEPTRRRVGCAAVVLTRSR</sequence>
<evidence type="ECO:0000256" key="1">
    <source>
        <dbReference type="SAM" id="MobiDB-lite"/>
    </source>
</evidence>
<feature type="region of interest" description="Disordered" evidence="1">
    <location>
        <begin position="47"/>
        <end position="66"/>
    </location>
</feature>
<evidence type="ECO:0000313" key="2">
    <source>
        <dbReference type="EMBL" id="GAA3565929.1"/>
    </source>
</evidence>
<comment type="caution">
    <text evidence="2">The sequence shown here is derived from an EMBL/GenBank/DDBJ whole genome shotgun (WGS) entry which is preliminary data.</text>
</comment>
<dbReference type="EMBL" id="BAAAYR010000002">
    <property type="protein sequence ID" value="GAA3565929.1"/>
    <property type="molecule type" value="Genomic_DNA"/>
</dbReference>
<reference evidence="3" key="1">
    <citation type="journal article" date="2019" name="Int. J. Syst. Evol. Microbiol.">
        <title>The Global Catalogue of Microorganisms (GCM) 10K type strain sequencing project: providing services to taxonomists for standard genome sequencing and annotation.</title>
        <authorList>
            <consortium name="The Broad Institute Genomics Platform"/>
            <consortium name="The Broad Institute Genome Sequencing Center for Infectious Disease"/>
            <person name="Wu L."/>
            <person name="Ma J."/>
        </authorList>
    </citation>
    <scope>NUCLEOTIDE SEQUENCE [LARGE SCALE GENOMIC DNA]</scope>
    <source>
        <strain evidence="3">JCM 16540</strain>
    </source>
</reference>
<accession>A0ABP6XEC4</accession>
<proteinExistence type="predicted"/>
<gene>
    <name evidence="2" type="ORF">GCM10022197_22240</name>
</gene>
<protein>
    <submittedName>
        <fullName evidence="2">Uncharacterized protein</fullName>
    </submittedName>
</protein>